<dbReference type="InterPro" id="IPR003349">
    <property type="entry name" value="JmjN"/>
</dbReference>
<proteinExistence type="predicted"/>
<dbReference type="OMA" id="DNNIRCC"/>
<name>A0A118K7I8_CYNCS</name>
<dbReference type="Pfam" id="PF02373">
    <property type="entry name" value="JmjC"/>
    <property type="match status" value="1"/>
</dbReference>
<keyword evidence="4" id="KW-1185">Reference proteome</keyword>
<dbReference type="STRING" id="59895.A0A118K7I8"/>
<dbReference type="SMART" id="SM00545">
    <property type="entry name" value="JmjN"/>
    <property type="match status" value="1"/>
</dbReference>
<dbReference type="GO" id="GO:0034647">
    <property type="term" value="F:histone H3K4me/H3K4me2/H3K4me3 demethylase activity"/>
    <property type="evidence" value="ECO:0007669"/>
    <property type="project" value="TreeGrafter"/>
</dbReference>
<comment type="caution">
    <text evidence="3">The sequence shown here is derived from an EMBL/GenBank/DDBJ whole genome shotgun (WGS) entry which is preliminary data.</text>
</comment>
<organism evidence="3 4">
    <name type="scientific">Cynara cardunculus var. scolymus</name>
    <name type="common">Globe artichoke</name>
    <name type="synonym">Cynara scolymus</name>
    <dbReference type="NCBI Taxonomy" id="59895"/>
    <lineage>
        <taxon>Eukaryota</taxon>
        <taxon>Viridiplantae</taxon>
        <taxon>Streptophyta</taxon>
        <taxon>Embryophyta</taxon>
        <taxon>Tracheophyta</taxon>
        <taxon>Spermatophyta</taxon>
        <taxon>Magnoliopsida</taxon>
        <taxon>eudicotyledons</taxon>
        <taxon>Gunneridae</taxon>
        <taxon>Pentapetalae</taxon>
        <taxon>asterids</taxon>
        <taxon>campanulids</taxon>
        <taxon>Asterales</taxon>
        <taxon>Asteraceae</taxon>
        <taxon>Carduoideae</taxon>
        <taxon>Cardueae</taxon>
        <taxon>Carduinae</taxon>
        <taxon>Cynara</taxon>
    </lineage>
</organism>
<sequence length="511" mass="58082">MTAPPGFASLTSFTLKRTKGNNEACNLAGNPNDIEPEPIEVSSKIADVEKLQKCLKRRPWILHDQLINLEKLDRKHLKTNISGENTLPKGVIRGCPSCNKCQKVVAHWRPEESCKPVIEYAPVFHPTEEDFKDTLQYIAKIRPKAEEFGICRIVPPDSWKPPFTAKGKQWESSKFHTHVQQIDELKDLYSKRKLDETVEQAEGNRTSILELDHESDGFEFECGPEFTLRAFKGYAEHFKGHYFQKKDIFTEFRTSPWENVEGEYWRIVQNPTEQIQVLSGHNLEAKFFGSGFPSTSLGGDDQNEYTKSGWNLNNTARIPGSLLAFDHGSAALLAPRLDVGMCFSSICWKVEEHHLYSLSYMHLGASRIWYGVPGKYHLNCEAALKKTFPEISGHPELFHKLVTQLSPSILKSEGIPVYRCVQHPKQFVLIFPGVYYSGFDTGFSVSEKVNLAPLDWLPHGQIAAETYSERRRKTSISYDKVLIEGARDAARGDFARWKNGCGKNGWFYKSS</sequence>
<dbReference type="PROSITE" id="PS51183">
    <property type="entry name" value="JMJN"/>
    <property type="match status" value="1"/>
</dbReference>
<dbReference type="Gene3D" id="2.60.120.650">
    <property type="entry name" value="Cupin"/>
    <property type="match status" value="1"/>
</dbReference>
<feature type="domain" description="JmjN" evidence="1">
    <location>
        <begin position="121"/>
        <end position="162"/>
    </location>
</feature>
<dbReference type="PROSITE" id="PS51184">
    <property type="entry name" value="JMJC"/>
    <property type="match status" value="1"/>
</dbReference>
<dbReference type="SMART" id="SM00558">
    <property type="entry name" value="JmjC"/>
    <property type="match status" value="1"/>
</dbReference>
<evidence type="ECO:0000313" key="3">
    <source>
        <dbReference type="EMBL" id="KVI12343.1"/>
    </source>
</evidence>
<evidence type="ECO:0000259" key="2">
    <source>
        <dbReference type="PROSITE" id="PS51184"/>
    </source>
</evidence>
<dbReference type="GO" id="GO:0010468">
    <property type="term" value="P:regulation of gene expression"/>
    <property type="evidence" value="ECO:0007669"/>
    <property type="project" value="TreeGrafter"/>
</dbReference>
<dbReference type="Pfam" id="PF02375">
    <property type="entry name" value="JmjN"/>
    <property type="match status" value="1"/>
</dbReference>
<evidence type="ECO:0000259" key="1">
    <source>
        <dbReference type="PROSITE" id="PS51183"/>
    </source>
</evidence>
<feature type="domain" description="JmjC" evidence="2">
    <location>
        <begin position="307"/>
        <end position="468"/>
    </location>
</feature>
<dbReference type="InterPro" id="IPR003347">
    <property type="entry name" value="JmjC_dom"/>
</dbReference>
<dbReference type="GO" id="GO:0005634">
    <property type="term" value="C:nucleus"/>
    <property type="evidence" value="ECO:0007669"/>
    <property type="project" value="TreeGrafter"/>
</dbReference>
<dbReference type="Proteomes" id="UP000243975">
    <property type="component" value="Unassembled WGS sequence"/>
</dbReference>
<dbReference type="Gramene" id="KVI12343">
    <property type="protein sequence ID" value="KVI12343"/>
    <property type="gene ID" value="Ccrd_009217"/>
</dbReference>
<dbReference type="PANTHER" id="PTHR10694">
    <property type="entry name" value="LYSINE-SPECIFIC DEMETHYLASE"/>
    <property type="match status" value="1"/>
</dbReference>
<accession>A0A118K7I8</accession>
<protein>
    <submittedName>
        <fullName evidence="3">JmjC domain-containing protein</fullName>
    </submittedName>
</protein>
<reference evidence="3 4" key="1">
    <citation type="journal article" date="2016" name="Sci. Rep.">
        <title>The genome sequence of the outbreeding globe artichoke constructed de novo incorporating a phase-aware low-pass sequencing strategy of F1 progeny.</title>
        <authorList>
            <person name="Scaglione D."/>
            <person name="Reyes-Chin-Wo S."/>
            <person name="Acquadro A."/>
            <person name="Froenicke L."/>
            <person name="Portis E."/>
            <person name="Beitel C."/>
            <person name="Tirone M."/>
            <person name="Mauro R."/>
            <person name="Lo Monaco A."/>
            <person name="Mauromicale G."/>
            <person name="Faccioli P."/>
            <person name="Cattivelli L."/>
            <person name="Rieseberg L."/>
            <person name="Michelmore R."/>
            <person name="Lanteri S."/>
        </authorList>
    </citation>
    <scope>NUCLEOTIDE SEQUENCE [LARGE SCALE GENOMIC DNA]</scope>
    <source>
        <strain evidence="3">2C</strain>
    </source>
</reference>
<dbReference type="PANTHER" id="PTHR10694:SF54">
    <property type="entry name" value="INACTIVE LYSINE-SPECIFIC DEMETHYLASE JMJ19-RELATED"/>
    <property type="match status" value="1"/>
</dbReference>
<dbReference type="AlphaFoldDB" id="A0A118K7I8"/>
<evidence type="ECO:0000313" key="4">
    <source>
        <dbReference type="Proteomes" id="UP000243975"/>
    </source>
</evidence>
<dbReference type="SUPFAM" id="SSF51197">
    <property type="entry name" value="Clavaminate synthase-like"/>
    <property type="match status" value="1"/>
</dbReference>
<gene>
    <name evidence="3" type="ORF">Ccrd_009217</name>
</gene>
<dbReference type="GO" id="GO:0000785">
    <property type="term" value="C:chromatin"/>
    <property type="evidence" value="ECO:0007669"/>
    <property type="project" value="TreeGrafter"/>
</dbReference>
<dbReference type="EMBL" id="LEKV01000006">
    <property type="protein sequence ID" value="KVI12343.1"/>
    <property type="molecule type" value="Genomic_DNA"/>
</dbReference>